<protein>
    <recommendedName>
        <fullName evidence="2">Single-stranded-DNA-specific exonuclease RecJ</fullName>
    </recommendedName>
</protein>
<evidence type="ECO:0000313" key="10">
    <source>
        <dbReference type="Proteomes" id="UP000823604"/>
    </source>
</evidence>
<dbReference type="InterPro" id="IPR003156">
    <property type="entry name" value="DHHA1_dom"/>
</dbReference>
<dbReference type="InterPro" id="IPR051673">
    <property type="entry name" value="SSDNA_exonuclease_RecJ"/>
</dbReference>
<keyword evidence="3" id="KW-0540">Nuclease</keyword>
<organism evidence="9 10">
    <name type="scientific">Candidatus Merdivivens pullicola</name>
    <dbReference type="NCBI Taxonomy" id="2840872"/>
    <lineage>
        <taxon>Bacteria</taxon>
        <taxon>Pseudomonadati</taxon>
        <taxon>Bacteroidota</taxon>
        <taxon>Bacteroidia</taxon>
        <taxon>Bacteroidales</taxon>
        <taxon>Muribaculaceae</taxon>
        <taxon>Muribaculaceae incertae sedis</taxon>
        <taxon>Candidatus Merdivivens</taxon>
    </lineage>
</organism>
<keyword evidence="5 9" id="KW-0269">Exonuclease</keyword>
<dbReference type="Gene3D" id="3.90.1640.30">
    <property type="match status" value="1"/>
</dbReference>
<dbReference type="InterPro" id="IPR001667">
    <property type="entry name" value="DDH_dom"/>
</dbReference>
<evidence type="ECO:0000256" key="3">
    <source>
        <dbReference type="ARBA" id="ARBA00022722"/>
    </source>
</evidence>
<evidence type="ECO:0000313" key="9">
    <source>
        <dbReference type="EMBL" id="MBO8472735.1"/>
    </source>
</evidence>
<accession>A0A9D9IIE4</accession>
<comment type="similarity">
    <text evidence="1">Belongs to the RecJ family.</text>
</comment>
<dbReference type="PANTHER" id="PTHR30255:SF2">
    <property type="entry name" value="SINGLE-STRANDED-DNA-SPECIFIC EXONUCLEASE RECJ"/>
    <property type="match status" value="1"/>
</dbReference>
<feature type="domain" description="DHHA1" evidence="7">
    <location>
        <begin position="355"/>
        <end position="446"/>
    </location>
</feature>
<dbReference type="Pfam" id="PF17768">
    <property type="entry name" value="RecJ_OB"/>
    <property type="match status" value="1"/>
</dbReference>
<dbReference type="GO" id="GO:0003676">
    <property type="term" value="F:nucleic acid binding"/>
    <property type="evidence" value="ECO:0007669"/>
    <property type="project" value="InterPro"/>
</dbReference>
<dbReference type="GO" id="GO:0008409">
    <property type="term" value="F:5'-3' exonuclease activity"/>
    <property type="evidence" value="ECO:0007669"/>
    <property type="project" value="InterPro"/>
</dbReference>
<reference evidence="9" key="2">
    <citation type="journal article" date="2021" name="PeerJ">
        <title>Extensive microbial diversity within the chicken gut microbiome revealed by metagenomics and culture.</title>
        <authorList>
            <person name="Gilroy R."/>
            <person name="Ravi A."/>
            <person name="Getino M."/>
            <person name="Pursley I."/>
            <person name="Horton D.L."/>
            <person name="Alikhan N.F."/>
            <person name="Baker D."/>
            <person name="Gharbi K."/>
            <person name="Hall N."/>
            <person name="Watson M."/>
            <person name="Adriaenssens E.M."/>
            <person name="Foster-Nyarko E."/>
            <person name="Jarju S."/>
            <person name="Secka A."/>
            <person name="Antonio M."/>
            <person name="Oren A."/>
            <person name="Chaudhuri R.R."/>
            <person name="La Ragione R."/>
            <person name="Hildebrand F."/>
            <person name="Pallen M.J."/>
        </authorList>
    </citation>
    <scope>NUCLEOTIDE SEQUENCE</scope>
    <source>
        <strain evidence="9">B1-8020</strain>
    </source>
</reference>
<evidence type="ECO:0000259" key="6">
    <source>
        <dbReference type="Pfam" id="PF01368"/>
    </source>
</evidence>
<feature type="domain" description="DDH" evidence="6">
    <location>
        <begin position="82"/>
        <end position="231"/>
    </location>
</feature>
<gene>
    <name evidence="9" type="primary">recJ</name>
    <name evidence="9" type="ORF">IAB81_03820</name>
</gene>
<evidence type="ECO:0000256" key="4">
    <source>
        <dbReference type="ARBA" id="ARBA00022801"/>
    </source>
</evidence>
<name>A0A9D9IIE4_9BACT</name>
<dbReference type="PANTHER" id="PTHR30255">
    <property type="entry name" value="SINGLE-STRANDED-DNA-SPECIFIC EXONUCLEASE RECJ"/>
    <property type="match status" value="1"/>
</dbReference>
<dbReference type="Pfam" id="PF02272">
    <property type="entry name" value="DHHA1"/>
    <property type="match status" value="1"/>
</dbReference>
<evidence type="ECO:0000256" key="5">
    <source>
        <dbReference type="ARBA" id="ARBA00022839"/>
    </source>
</evidence>
<dbReference type="Pfam" id="PF01368">
    <property type="entry name" value="DHH"/>
    <property type="match status" value="1"/>
</dbReference>
<dbReference type="SUPFAM" id="SSF64182">
    <property type="entry name" value="DHH phosphoesterases"/>
    <property type="match status" value="1"/>
</dbReference>
<dbReference type="InterPro" id="IPR041122">
    <property type="entry name" value="RecJ_OB"/>
</dbReference>
<sequence>MAMTKKWVLKQPGDPEIVGRLSTELGIDRVLAELLVQRGITTFEDAREFFRPDLSRLHDPFLMKDMDKAVERLHKAVAGGEKILVYGDYDVDGTTAVALVYSFISSLTHNVDFYIPDRYVDGYGLSYRSLDWAKEHGFSLVITLDCGIKANPKVDYARELGLDIIVCDHHLPEDDIPAAVAVLDPKRSDCNYPFDDLSGCGVGFKLVQAYASAHGIPFEQILPYLDLLAVSIAADLVSVVGENRILAYYGLKQINEAPRKGLLSMIKLSGLDRCKITIDDIVFKIGPRINAAGRMESGRRAVELLICDDDEVASSIGREINEYNNERKSIDREITEQAKEMVRSSAGFAKSSSTVVYNPDWHRGVVGIVASRLVEAFYKPTIVLTSSQNGLITGSARSVAGFDLYEAIESCSDILENFGGHIYAAGLTLKEENLKEFSRRFEEYVASHISKETITPVVNIDSYLNFNQITPKFFRILKQFQPFGPGNASPMFMTENVYDNGNGRKVGADAGHLKLELIQEDQPYRHISAIAFNRSEHFEHLAAGNPIDVCYSIVENYYRGNATIQLRIADIKAREDII</sequence>
<dbReference type="InterPro" id="IPR004610">
    <property type="entry name" value="RecJ"/>
</dbReference>
<reference evidence="9" key="1">
    <citation type="submission" date="2020-10" db="EMBL/GenBank/DDBJ databases">
        <authorList>
            <person name="Gilroy R."/>
        </authorList>
    </citation>
    <scope>NUCLEOTIDE SEQUENCE</scope>
    <source>
        <strain evidence="9">B1-8020</strain>
    </source>
</reference>
<dbReference type="GO" id="GO:0006310">
    <property type="term" value="P:DNA recombination"/>
    <property type="evidence" value="ECO:0007669"/>
    <property type="project" value="InterPro"/>
</dbReference>
<evidence type="ECO:0000259" key="8">
    <source>
        <dbReference type="Pfam" id="PF17768"/>
    </source>
</evidence>
<dbReference type="NCBIfam" id="TIGR00644">
    <property type="entry name" value="recJ"/>
    <property type="match status" value="1"/>
</dbReference>
<dbReference type="InterPro" id="IPR038763">
    <property type="entry name" value="DHH_sf"/>
</dbReference>
<evidence type="ECO:0000259" key="7">
    <source>
        <dbReference type="Pfam" id="PF02272"/>
    </source>
</evidence>
<evidence type="ECO:0000256" key="2">
    <source>
        <dbReference type="ARBA" id="ARBA00019841"/>
    </source>
</evidence>
<proteinExistence type="inferred from homology"/>
<dbReference type="Gene3D" id="3.10.310.30">
    <property type="match status" value="1"/>
</dbReference>
<comment type="caution">
    <text evidence="9">The sequence shown here is derived from an EMBL/GenBank/DDBJ whole genome shotgun (WGS) entry which is preliminary data.</text>
</comment>
<dbReference type="GO" id="GO:0006281">
    <property type="term" value="P:DNA repair"/>
    <property type="evidence" value="ECO:0007669"/>
    <property type="project" value="InterPro"/>
</dbReference>
<dbReference type="EMBL" id="JADIMA010000036">
    <property type="protein sequence ID" value="MBO8472735.1"/>
    <property type="molecule type" value="Genomic_DNA"/>
</dbReference>
<dbReference type="AlphaFoldDB" id="A0A9D9IIE4"/>
<feature type="domain" description="RecJ OB" evidence="8">
    <location>
        <begin position="460"/>
        <end position="570"/>
    </location>
</feature>
<dbReference type="Proteomes" id="UP000823604">
    <property type="component" value="Unassembled WGS sequence"/>
</dbReference>
<evidence type="ECO:0000256" key="1">
    <source>
        <dbReference type="ARBA" id="ARBA00005915"/>
    </source>
</evidence>
<keyword evidence="4" id="KW-0378">Hydrolase</keyword>